<feature type="compositionally biased region" description="Polar residues" evidence="1">
    <location>
        <begin position="15"/>
        <end position="25"/>
    </location>
</feature>
<protein>
    <submittedName>
        <fullName evidence="2">Uncharacterized protein</fullName>
    </submittedName>
</protein>
<comment type="caution">
    <text evidence="2">The sequence shown here is derived from an EMBL/GenBank/DDBJ whole genome shotgun (WGS) entry which is preliminary data.</text>
</comment>
<evidence type="ECO:0000313" key="3">
    <source>
        <dbReference type="Proteomes" id="UP000037136"/>
    </source>
</evidence>
<gene>
    <name evidence="2" type="ORF">XA68_12216</name>
</gene>
<feature type="region of interest" description="Disordered" evidence="1">
    <location>
        <begin position="57"/>
        <end position="81"/>
    </location>
</feature>
<name>A0A2A9PDS6_OPHUN</name>
<evidence type="ECO:0000256" key="1">
    <source>
        <dbReference type="SAM" id="MobiDB-lite"/>
    </source>
</evidence>
<reference evidence="2 3" key="1">
    <citation type="journal article" date="2015" name="BMC Genomics">
        <title>Gene expression during zombie ant biting behavior reflects the complexity underlying fungal parasitic behavioral manipulation.</title>
        <authorList>
            <person name="de Bekker C."/>
            <person name="Ohm R.A."/>
            <person name="Loreto R.G."/>
            <person name="Sebastian A."/>
            <person name="Albert I."/>
            <person name="Merrow M."/>
            <person name="Brachmann A."/>
            <person name="Hughes D.P."/>
        </authorList>
    </citation>
    <scope>NUCLEOTIDE SEQUENCE [LARGE SCALE GENOMIC DNA]</scope>
    <source>
        <strain evidence="2 3">SC16a</strain>
    </source>
</reference>
<evidence type="ECO:0000313" key="2">
    <source>
        <dbReference type="EMBL" id="PFH59549.1"/>
    </source>
</evidence>
<accession>A0A2A9PDS6</accession>
<organism evidence="2 3">
    <name type="scientific">Ophiocordyceps unilateralis</name>
    <name type="common">Zombie-ant fungus</name>
    <name type="synonym">Torrubia unilateralis</name>
    <dbReference type="NCBI Taxonomy" id="268505"/>
    <lineage>
        <taxon>Eukaryota</taxon>
        <taxon>Fungi</taxon>
        <taxon>Dikarya</taxon>
        <taxon>Ascomycota</taxon>
        <taxon>Pezizomycotina</taxon>
        <taxon>Sordariomycetes</taxon>
        <taxon>Hypocreomycetidae</taxon>
        <taxon>Hypocreales</taxon>
        <taxon>Ophiocordycipitaceae</taxon>
        <taxon>Ophiocordyceps</taxon>
    </lineage>
</organism>
<proteinExistence type="predicted"/>
<dbReference type="AlphaFoldDB" id="A0A2A9PDS6"/>
<sequence length="81" mass="8703">MRGLHRQPPHLQASHPYTHTLSLSSRPDYGSGPAKPNTSDQRLTSLSLSVFHQASLQSTPMPGTSLSAASSVRNNYSSKGQ</sequence>
<feature type="region of interest" description="Disordered" evidence="1">
    <location>
        <begin position="1"/>
        <end position="42"/>
    </location>
</feature>
<keyword evidence="3" id="KW-1185">Reference proteome</keyword>
<dbReference type="EMBL" id="LAZP02000191">
    <property type="protein sequence ID" value="PFH59549.1"/>
    <property type="molecule type" value="Genomic_DNA"/>
</dbReference>
<dbReference type="Proteomes" id="UP000037136">
    <property type="component" value="Unassembled WGS sequence"/>
</dbReference>
<reference evidence="2 3" key="2">
    <citation type="journal article" date="2017" name="Sci. Rep.">
        <title>Ant-infecting Ophiocordyceps genomes reveal a high diversity of potential behavioral manipulation genes and a possible major role for enterotoxins.</title>
        <authorList>
            <person name="de Bekker C."/>
            <person name="Ohm R.A."/>
            <person name="Evans H.C."/>
            <person name="Brachmann A."/>
            <person name="Hughes D.P."/>
        </authorList>
    </citation>
    <scope>NUCLEOTIDE SEQUENCE [LARGE SCALE GENOMIC DNA]</scope>
    <source>
        <strain evidence="2 3">SC16a</strain>
    </source>
</reference>